<keyword evidence="3" id="KW-1185">Reference proteome</keyword>
<protein>
    <submittedName>
        <fullName evidence="2">Carbon-nitrogen hydrolase</fullName>
    </submittedName>
</protein>
<evidence type="ECO:0000313" key="2">
    <source>
        <dbReference type="EMBL" id="GAN81711.1"/>
    </source>
</evidence>
<feature type="domain" description="CN hydrolase" evidence="1">
    <location>
        <begin position="1"/>
        <end position="258"/>
    </location>
</feature>
<dbReference type="AlphaFoldDB" id="A0A0D6PJY4"/>
<sequence>MKLALAPFGVSPPSSFKAFLLRIERLAAEAALAGADLLALPEYAAMVCAGAEIKAPDIEAELIYAVDKSSEILTALVEIAKRHKLYILGGSLPMRDSDGKIRNRAPFIAPSGQLEFQDKQAMTRFEEEEWGIAGGAVPKVFETKFGRIGISICYDSEFPLHVRPQVAAGAKLILVPCCTASPAGFNRVRFSARARAVENQCYTAVIPLIGEADWSGSIDVNVGHAALFTPCDVGFPDDGVAVAGALNEPKLVFAKVDFESIDGVRQNGAVLNHRDWSTVPPSPIVPLA</sequence>
<dbReference type="PANTHER" id="PTHR23088">
    <property type="entry name" value="NITRILASE-RELATED"/>
    <property type="match status" value="1"/>
</dbReference>
<dbReference type="InterPro" id="IPR036526">
    <property type="entry name" value="C-N_Hydrolase_sf"/>
</dbReference>
<dbReference type="SUPFAM" id="SSF56317">
    <property type="entry name" value="Carbon-nitrogen hydrolase"/>
    <property type="match status" value="1"/>
</dbReference>
<dbReference type="CDD" id="cd07574">
    <property type="entry name" value="nitrilase_Rim1_like"/>
    <property type="match status" value="1"/>
</dbReference>
<dbReference type="GO" id="GO:0016787">
    <property type="term" value="F:hydrolase activity"/>
    <property type="evidence" value="ECO:0007669"/>
    <property type="project" value="UniProtKB-KW"/>
</dbReference>
<comment type="caution">
    <text evidence="2">The sequence shown here is derived from an EMBL/GenBank/DDBJ whole genome shotgun (WGS) entry which is preliminary data.</text>
</comment>
<dbReference type="InterPro" id="IPR003010">
    <property type="entry name" value="C-N_Hydrolase"/>
</dbReference>
<dbReference type="Gene3D" id="3.60.110.10">
    <property type="entry name" value="Carbon-nitrogen hydrolase"/>
    <property type="match status" value="1"/>
</dbReference>
<dbReference type="OrthoDB" id="9811121at2"/>
<evidence type="ECO:0000259" key="1">
    <source>
        <dbReference type="PROSITE" id="PS50263"/>
    </source>
</evidence>
<proteinExistence type="predicted"/>
<name>A0A0D6PJY4_9PROT</name>
<gene>
    <name evidence="2" type="ORF">Aam_112_031</name>
</gene>
<dbReference type="STRING" id="1120923.SAMN02746095_00641"/>
<dbReference type="PANTHER" id="PTHR23088:SF50">
    <property type="entry name" value="HYDROLASE YHCX"/>
    <property type="match status" value="1"/>
</dbReference>
<accession>A0A0D6PJY4</accession>
<dbReference type="RefSeq" id="WP_048880092.1">
    <property type="nucleotide sequence ID" value="NZ_BANC01000110.1"/>
</dbReference>
<reference evidence="2 3" key="1">
    <citation type="submission" date="2012-11" db="EMBL/GenBank/DDBJ databases">
        <title>Whole genome sequence of Acidocella aminolytica 101 = DSM 11237.</title>
        <authorList>
            <person name="Azuma Y."/>
            <person name="Higashiura N."/>
            <person name="Hirakawa H."/>
            <person name="Matsushita K."/>
        </authorList>
    </citation>
    <scope>NUCLEOTIDE SEQUENCE [LARGE SCALE GENOMIC DNA]</scope>
    <source>
        <strain evidence="3">101 / DSM 11237</strain>
    </source>
</reference>
<dbReference type="Pfam" id="PF00795">
    <property type="entry name" value="CN_hydrolase"/>
    <property type="match status" value="1"/>
</dbReference>
<dbReference type="Proteomes" id="UP000032668">
    <property type="component" value="Unassembled WGS sequence"/>
</dbReference>
<dbReference type="EMBL" id="BANC01000110">
    <property type="protein sequence ID" value="GAN81711.1"/>
    <property type="molecule type" value="Genomic_DNA"/>
</dbReference>
<keyword evidence="2" id="KW-0378">Hydrolase</keyword>
<organism evidence="2 3">
    <name type="scientific">Acidocella aminolytica 101 = DSM 11237</name>
    <dbReference type="NCBI Taxonomy" id="1120923"/>
    <lineage>
        <taxon>Bacteria</taxon>
        <taxon>Pseudomonadati</taxon>
        <taxon>Pseudomonadota</taxon>
        <taxon>Alphaproteobacteria</taxon>
        <taxon>Acetobacterales</taxon>
        <taxon>Acidocellaceae</taxon>
        <taxon>Acidocella</taxon>
    </lineage>
</organism>
<dbReference type="PROSITE" id="PS50263">
    <property type="entry name" value="CN_HYDROLASE"/>
    <property type="match status" value="1"/>
</dbReference>
<evidence type="ECO:0000313" key="3">
    <source>
        <dbReference type="Proteomes" id="UP000032668"/>
    </source>
</evidence>